<feature type="transmembrane region" description="Helical" evidence="1">
    <location>
        <begin position="300"/>
        <end position="318"/>
    </location>
</feature>
<feature type="transmembrane region" description="Helical" evidence="1">
    <location>
        <begin position="194"/>
        <end position="213"/>
    </location>
</feature>
<dbReference type="PANTHER" id="PTHR30238">
    <property type="entry name" value="MEMBRANE BOUND PREDICTED REDOX MODULATOR"/>
    <property type="match status" value="1"/>
</dbReference>
<feature type="transmembrane region" description="Helical" evidence="1">
    <location>
        <begin position="167"/>
        <end position="188"/>
    </location>
</feature>
<accession>A0AAU8HZX6</accession>
<feature type="transmembrane region" description="Helical" evidence="1">
    <location>
        <begin position="225"/>
        <end position="242"/>
    </location>
</feature>
<evidence type="ECO:0000313" key="2">
    <source>
        <dbReference type="EMBL" id="XCI78016.1"/>
    </source>
</evidence>
<dbReference type="PANTHER" id="PTHR30238:SF4">
    <property type="entry name" value="SLL1022 PROTEIN"/>
    <property type="match status" value="1"/>
</dbReference>
<sequence>MNTFSKFYKWPSIFFGIALIAGAWIGYAEAGITGLINGMVAVGILCILEISLSFDNAVLNAKKLQDMEPKWRDWFVKWGMLIAVFGMRLVLPILIVSVLGGMTPWKAVDLGLHNPAEYASVLQSSHHIVASFGGAFLMMVALEFFLDHEKDNHWFKWIEYPISHIGKIGIAAEAGITAVLILLASLGAHDHERVVFWISGAAGIGLFVAIHFLKEYLESHDEKASAAAGAVVKSGLAGVLYLEVLDASMSFDGLIAAFAITQYFIVIMLGLGVGAFFVREMTLHVLDSGHLAEFRYLEHGAFYAIFALASIMLLNFFFEVPEVVTGLMGVAFLGSAVYHSHILNKREATA</sequence>
<feature type="transmembrane region" description="Helical" evidence="1">
    <location>
        <begin position="39"/>
        <end position="59"/>
    </location>
</feature>
<keyword evidence="1" id="KW-0472">Membrane</keyword>
<feature type="transmembrane region" description="Helical" evidence="1">
    <location>
        <begin position="125"/>
        <end position="146"/>
    </location>
</feature>
<feature type="transmembrane region" description="Helical" evidence="1">
    <location>
        <begin position="324"/>
        <end position="343"/>
    </location>
</feature>
<protein>
    <submittedName>
        <fullName evidence="2">Membrane protein</fullName>
    </submittedName>
</protein>
<proteinExistence type="predicted"/>
<reference evidence="2" key="1">
    <citation type="submission" date="2024-06" db="EMBL/GenBank/DDBJ databases">
        <title>High activity and specificity of bacteriophage cocktails against carbapenem-resistant Klebsiella pneumoniae belonging to high-risk clones CG258 and ST307.</title>
        <authorList>
            <person name="Jimenez Quiceno J."/>
            <person name="Salazar Ospina L."/>
            <person name="Tellez Carrasquilla S."/>
        </authorList>
    </citation>
    <scope>NUCLEOTIDE SEQUENCE</scope>
</reference>
<feature type="transmembrane region" description="Helical" evidence="1">
    <location>
        <begin position="254"/>
        <end position="279"/>
    </location>
</feature>
<feature type="transmembrane region" description="Helical" evidence="1">
    <location>
        <begin position="7"/>
        <end position="27"/>
    </location>
</feature>
<organism evidence="2">
    <name type="scientific">Klebsiella phage FKP3</name>
    <dbReference type="NCBI Taxonomy" id="3231233"/>
    <lineage>
        <taxon>Viruses</taxon>
        <taxon>Duplodnaviria</taxon>
        <taxon>Heunggongvirae</taxon>
        <taxon>Uroviricota</taxon>
        <taxon>Caudoviricetes</taxon>
        <taxon>Stephanstirmvirinae</taxon>
        <taxon>Justusliebigvirus</taxon>
    </lineage>
</organism>
<evidence type="ECO:0000256" key="1">
    <source>
        <dbReference type="SAM" id="Phobius"/>
    </source>
</evidence>
<feature type="transmembrane region" description="Helical" evidence="1">
    <location>
        <begin position="80"/>
        <end position="105"/>
    </location>
</feature>
<keyword evidence="1" id="KW-0812">Transmembrane</keyword>
<dbReference type="EMBL" id="PP895363">
    <property type="protein sequence ID" value="XCI78016.1"/>
    <property type="molecule type" value="Genomic_DNA"/>
</dbReference>
<dbReference type="Pfam" id="PF04332">
    <property type="entry name" value="DUF475"/>
    <property type="match status" value="1"/>
</dbReference>
<keyword evidence="1" id="KW-1133">Transmembrane helix</keyword>
<dbReference type="InterPro" id="IPR007427">
    <property type="entry name" value="DUF475"/>
</dbReference>
<name>A0AAU8HZX6_9CAUD</name>